<evidence type="ECO:0000256" key="5">
    <source>
        <dbReference type="SAM" id="MobiDB-lite"/>
    </source>
</evidence>
<sequence>MSQAEPAIGIDFGAGYACVAVWQNDRPEVIANEQGNRTTPCCVAFTDIEQLVGETAFNQLVKNPRNTIWQAKRFLGRDLSEDGLQASLAGLEYTVQDSDGKLAVRVQQGEEAKDVPVEEVCGAVLRFMRETAEAFLGKKVQKAVVAVPANYGAAQRQAVVEAAQCGGLEVLRLIHEPTAAALAYGLDGAGEKPRVALVFDFGVTSLTVSVLRADGGLLEMLGAVTEANLGGDDVDRLLVEHFVKEFKRKHKADLRDNPRSLRRLRIACERAKRVLSSSMQTVLEADSLYEGIDFFANITRGRFDELISDICRRCLVVVDSALQEANVEKEGVEEILMAGGSSRIPRVAATLGGYFPDVPVRTAVSPDEAVACGAAIQAFLLSSSRAQYSEAVSSHDVLPLSIGVEVSDGTVAPVLPRNTPVPCKVTHTMAAAGPEQTAVCLRVYEGERLLTRDNTLLGTVALDGLAPQAEVEVTFGVDENGGLTVELVEAGTGREAALAVPGSSHRLCHAEVYRQVQEGWRDRAGGGEGPGSPDKREAEDGPAAAAEEEAQDDDMD</sequence>
<feature type="region of interest" description="Disordered" evidence="5">
    <location>
        <begin position="518"/>
        <end position="556"/>
    </location>
</feature>
<evidence type="ECO:0000313" key="6">
    <source>
        <dbReference type="EMBL" id="WMV69921.1"/>
    </source>
</evidence>
<dbReference type="AlphaFoldDB" id="A0AA51YGP5"/>
<name>A0AA51YGP5_EUGGR</name>
<dbReference type="InterPro" id="IPR013126">
    <property type="entry name" value="Hsp_70_fam"/>
</dbReference>
<comment type="similarity">
    <text evidence="1 4">Belongs to the heat shock protein 70 family.</text>
</comment>
<protein>
    <submittedName>
        <fullName evidence="6">Heat shock 70 kDa protein</fullName>
    </submittedName>
</protein>
<dbReference type="Gene3D" id="2.60.34.10">
    <property type="entry name" value="Substrate Binding Domain Of DNAk, Chain A, domain 1"/>
    <property type="match status" value="1"/>
</dbReference>
<dbReference type="Gene3D" id="3.90.640.10">
    <property type="entry name" value="Actin, Chain A, domain 4"/>
    <property type="match status" value="1"/>
</dbReference>
<proteinExistence type="evidence at transcript level"/>
<dbReference type="Gene3D" id="3.30.420.40">
    <property type="match status" value="2"/>
</dbReference>
<dbReference type="PANTHER" id="PTHR19375">
    <property type="entry name" value="HEAT SHOCK PROTEIN 70KDA"/>
    <property type="match status" value="1"/>
</dbReference>
<keyword evidence="6" id="KW-0346">Stress response</keyword>
<accession>A0AA51YGP5</accession>
<evidence type="ECO:0000256" key="3">
    <source>
        <dbReference type="ARBA" id="ARBA00022840"/>
    </source>
</evidence>
<dbReference type="InterPro" id="IPR029047">
    <property type="entry name" value="HSP70_peptide-bd_sf"/>
</dbReference>
<dbReference type="PROSITE" id="PS01036">
    <property type="entry name" value="HSP70_3"/>
    <property type="match status" value="1"/>
</dbReference>
<organism evidence="6">
    <name type="scientific">Euglena gracilis</name>
    <dbReference type="NCBI Taxonomy" id="3039"/>
    <lineage>
        <taxon>Eukaryota</taxon>
        <taxon>Discoba</taxon>
        <taxon>Euglenozoa</taxon>
        <taxon>Euglenida</taxon>
        <taxon>Spirocuta</taxon>
        <taxon>Euglenophyceae</taxon>
        <taxon>Euglenales</taxon>
        <taxon>Euglenaceae</taxon>
        <taxon>Euglena</taxon>
    </lineage>
</organism>
<dbReference type="SUPFAM" id="SSF53067">
    <property type="entry name" value="Actin-like ATPase domain"/>
    <property type="match status" value="2"/>
</dbReference>
<gene>
    <name evidence="6" type="primary">HSPA-6</name>
</gene>
<evidence type="ECO:0000256" key="2">
    <source>
        <dbReference type="ARBA" id="ARBA00022741"/>
    </source>
</evidence>
<dbReference type="Pfam" id="PF00012">
    <property type="entry name" value="HSP70"/>
    <property type="match status" value="1"/>
</dbReference>
<evidence type="ECO:0000256" key="4">
    <source>
        <dbReference type="RuleBase" id="RU003322"/>
    </source>
</evidence>
<dbReference type="GO" id="GO:0005524">
    <property type="term" value="F:ATP binding"/>
    <property type="evidence" value="ECO:0007669"/>
    <property type="project" value="UniProtKB-KW"/>
</dbReference>
<reference evidence="6" key="1">
    <citation type="journal article" date="2023" name="Acta Biochim. Biophys. Sin.">
        <title>Transcriptomic and genomic identification of spliceosomal genes from Euglena gracilis.</title>
        <authorList>
            <person name="Gao P."/>
            <person name="Zhong Y."/>
            <person name="Sun C."/>
        </authorList>
    </citation>
    <scope>NUCLEOTIDE SEQUENCE</scope>
</reference>
<dbReference type="InterPro" id="IPR018181">
    <property type="entry name" value="Heat_shock_70_CS"/>
</dbReference>
<dbReference type="SUPFAM" id="SSF100920">
    <property type="entry name" value="Heat shock protein 70kD (HSP70), peptide-binding domain"/>
    <property type="match status" value="1"/>
</dbReference>
<dbReference type="CDD" id="cd24028">
    <property type="entry name" value="ASKHA_NBD_HSP70_HSPA1-like"/>
    <property type="match status" value="1"/>
</dbReference>
<keyword evidence="3 4" id="KW-0067">ATP-binding</keyword>
<evidence type="ECO:0000256" key="1">
    <source>
        <dbReference type="ARBA" id="ARBA00007381"/>
    </source>
</evidence>
<dbReference type="FunFam" id="3.90.640.10:FF:000134">
    <property type="entry name" value="Heat shock cognate 71 kDa protein"/>
    <property type="match status" value="1"/>
</dbReference>
<dbReference type="PRINTS" id="PR00301">
    <property type="entry name" value="HEATSHOCK70"/>
</dbReference>
<dbReference type="GO" id="GO:0140662">
    <property type="term" value="F:ATP-dependent protein folding chaperone"/>
    <property type="evidence" value="ECO:0007669"/>
    <property type="project" value="InterPro"/>
</dbReference>
<dbReference type="EMBL" id="OQ397589">
    <property type="protein sequence ID" value="WMV69921.1"/>
    <property type="molecule type" value="mRNA"/>
</dbReference>
<dbReference type="InterPro" id="IPR043129">
    <property type="entry name" value="ATPase_NBD"/>
</dbReference>
<feature type="compositionally biased region" description="Acidic residues" evidence="5">
    <location>
        <begin position="546"/>
        <end position="556"/>
    </location>
</feature>
<dbReference type="Gene3D" id="3.30.30.30">
    <property type="match status" value="1"/>
</dbReference>
<keyword evidence="2 4" id="KW-0547">Nucleotide-binding</keyword>